<dbReference type="OrthoDB" id="3359845at2759"/>
<organism evidence="4 5">
    <name type="scientific">Cyclocybe aegerita</name>
    <name type="common">Black poplar mushroom</name>
    <name type="synonym">Agrocybe aegerita</name>
    <dbReference type="NCBI Taxonomy" id="1973307"/>
    <lineage>
        <taxon>Eukaryota</taxon>
        <taxon>Fungi</taxon>
        <taxon>Dikarya</taxon>
        <taxon>Basidiomycota</taxon>
        <taxon>Agaricomycotina</taxon>
        <taxon>Agaricomycetes</taxon>
        <taxon>Agaricomycetidae</taxon>
        <taxon>Agaricales</taxon>
        <taxon>Agaricineae</taxon>
        <taxon>Bolbitiaceae</taxon>
        <taxon>Cyclocybe</taxon>
    </lineage>
</organism>
<feature type="compositionally biased region" description="Polar residues" evidence="1">
    <location>
        <begin position="457"/>
        <end position="468"/>
    </location>
</feature>
<evidence type="ECO:0000313" key="5">
    <source>
        <dbReference type="Proteomes" id="UP000467700"/>
    </source>
</evidence>
<dbReference type="EMBL" id="CACVBS010000053">
    <property type="protein sequence ID" value="CAA7266269.1"/>
    <property type="molecule type" value="Genomic_DNA"/>
</dbReference>
<keyword evidence="2" id="KW-0812">Transmembrane</keyword>
<sequence length="807" mass="89603">MSSPDAERRSSLPQCGFGTETDFDKLIVQNHFLFRVYTPKERSPFDDETDPFFIAPRFNELVARSPLDLPDIKFPETAVGSYADVARHMDWTTKATSPYISTSFSFSWAIWEAVRRFHVGVKKDVEIAIIDASALGGRAATAVQLLKKSSLKQRDEQFWKWYRFSKDSQTVLVYGMVPRPAVLVSIPLLQILRKMPSYFLRKDIQIINDRNPLDQAAWDYKSRRLNYRQFCQDMTTIFANRPADVQLRDTTSGAVRLALAFLRPFFHRVVQDDFDIALSYLRTLAISISEWPKAGWAQDHPEVRQIVESMVLALGEELREKYATQEWEEVSRLRVVIDGLEQTIKAQHVETSTHPAAAETYVDVDVDSDGDFEVGLLEEADEPTLVMQEPLMSKRPPSLQKMSIAVLPRVPISFQTPITPPDSQRNSWSIPTTTITVPLGEIISTHFSFKPAPDSIQEAQGHSTDSVKSVNSPASPPPTPPPRSPVFTPPRLSPVGETQVKTDDAIHEQISQDVVDETSVAEISVPNTAKDKQPAEEPEVEDALFDNAAEMSYAPAEEIEGQEIDHEETDHEDNEHCFPSWAAMSAASTHSSPRSSIFSLDTLCNSPDFPAKRLSINRADSLDYFHLRFSPPGSVGGHSRTVSFSEPLPKIPFSAVPLPVCVSVVEPSQLPLPPSPESMLESLPSTRPNTPSVSSPVSLSPSRSASPAPSISGASSTLSSLDSPTTYRMNIELPLPIVPASTIIPPKGRISLLSPLPEPEEEESDRNSLRSTRVGETASYIVTGFLVGAFLTLFLFSTQRRTLLYVT</sequence>
<evidence type="ECO:0000256" key="2">
    <source>
        <dbReference type="SAM" id="Phobius"/>
    </source>
</evidence>
<feature type="region of interest" description="Disordered" evidence="1">
    <location>
        <begin position="452"/>
        <end position="501"/>
    </location>
</feature>
<protein>
    <recommendedName>
        <fullName evidence="3">DUF7587 domain-containing protein</fullName>
    </recommendedName>
</protein>
<feature type="region of interest" description="Disordered" evidence="1">
    <location>
        <begin position="673"/>
        <end position="721"/>
    </location>
</feature>
<dbReference type="Pfam" id="PF24494">
    <property type="entry name" value="DUF7587"/>
    <property type="match status" value="1"/>
</dbReference>
<proteinExistence type="predicted"/>
<feature type="compositionally biased region" description="Pro residues" evidence="1">
    <location>
        <begin position="474"/>
        <end position="492"/>
    </location>
</feature>
<feature type="region of interest" description="Disordered" evidence="1">
    <location>
        <begin position="753"/>
        <end position="773"/>
    </location>
</feature>
<evidence type="ECO:0000259" key="3">
    <source>
        <dbReference type="Pfam" id="PF24494"/>
    </source>
</evidence>
<dbReference type="AlphaFoldDB" id="A0A8S0VS97"/>
<dbReference type="InterPro" id="IPR056009">
    <property type="entry name" value="DUF7587"/>
</dbReference>
<keyword evidence="5" id="KW-1185">Reference proteome</keyword>
<comment type="caution">
    <text evidence="4">The sequence shown here is derived from an EMBL/GenBank/DDBJ whole genome shotgun (WGS) entry which is preliminary data.</text>
</comment>
<feature type="transmembrane region" description="Helical" evidence="2">
    <location>
        <begin position="777"/>
        <end position="796"/>
    </location>
</feature>
<gene>
    <name evidence="4" type="ORF">AAE3_LOCUS8491</name>
</gene>
<reference evidence="4 5" key="1">
    <citation type="submission" date="2020-01" db="EMBL/GenBank/DDBJ databases">
        <authorList>
            <person name="Gupta K D."/>
        </authorList>
    </citation>
    <scope>NUCLEOTIDE SEQUENCE [LARGE SCALE GENOMIC DNA]</scope>
</reference>
<name>A0A8S0VS97_CYCAE</name>
<accession>A0A8S0VS97</accession>
<dbReference type="Proteomes" id="UP000467700">
    <property type="component" value="Unassembled WGS sequence"/>
</dbReference>
<feature type="compositionally biased region" description="Low complexity" evidence="1">
    <location>
        <begin position="677"/>
        <end position="721"/>
    </location>
</feature>
<feature type="domain" description="DUF7587" evidence="3">
    <location>
        <begin position="30"/>
        <end position="189"/>
    </location>
</feature>
<keyword evidence="2" id="KW-1133">Transmembrane helix</keyword>
<evidence type="ECO:0000256" key="1">
    <source>
        <dbReference type="SAM" id="MobiDB-lite"/>
    </source>
</evidence>
<evidence type="ECO:0000313" key="4">
    <source>
        <dbReference type="EMBL" id="CAA7266269.1"/>
    </source>
</evidence>
<keyword evidence="2" id="KW-0472">Membrane</keyword>